<sequence length="153" mass="17152">MNVHVYLCTLATSFFFFNHRKIFSTVCRACAWVMGDLSRFLLFVIYLSFPQRLISFITFSSLAGPEDYPSSCTGGTRGKNIAHVLEGAITCVSADKRIIFFALHSFPHISPKSIFITNFSGRSSVPENVRQQPVQDITNFNTIKNSANITTKN</sequence>
<organism evidence="1">
    <name type="scientific">Trypanosoma congolense (strain IL3000)</name>
    <dbReference type="NCBI Taxonomy" id="1068625"/>
    <lineage>
        <taxon>Eukaryota</taxon>
        <taxon>Discoba</taxon>
        <taxon>Euglenozoa</taxon>
        <taxon>Kinetoplastea</taxon>
        <taxon>Metakinetoplastina</taxon>
        <taxon>Trypanosomatida</taxon>
        <taxon>Trypanosomatidae</taxon>
        <taxon>Trypanosoma</taxon>
        <taxon>Nannomonas</taxon>
    </lineage>
</organism>
<name>G0V1F2_TRYCI</name>
<dbReference type="AlphaFoldDB" id="G0V1F2"/>
<reference evidence="1" key="1">
    <citation type="journal article" date="2012" name="Proc. Natl. Acad. Sci. U.S.A.">
        <title>Antigenic diversity is generated by distinct evolutionary mechanisms in African trypanosome species.</title>
        <authorList>
            <person name="Jackson A.P."/>
            <person name="Berry A."/>
            <person name="Aslett M."/>
            <person name="Allison H.C."/>
            <person name="Burton P."/>
            <person name="Vavrova-Anderson J."/>
            <person name="Brown R."/>
            <person name="Browne H."/>
            <person name="Corton N."/>
            <person name="Hauser H."/>
            <person name="Gamble J."/>
            <person name="Gilderthorp R."/>
            <person name="Marcello L."/>
            <person name="McQuillan J."/>
            <person name="Otto T.D."/>
            <person name="Quail M.A."/>
            <person name="Sanders M.J."/>
            <person name="van Tonder A."/>
            <person name="Ginger M.L."/>
            <person name="Field M.C."/>
            <person name="Barry J.D."/>
            <person name="Hertz-Fowler C."/>
            <person name="Berriman M."/>
        </authorList>
    </citation>
    <scope>NUCLEOTIDE SEQUENCE</scope>
    <source>
        <strain evidence="1">IL3000</strain>
    </source>
</reference>
<dbReference type="EMBL" id="HE575324">
    <property type="protein sequence ID" value="CCC95473.1"/>
    <property type="molecule type" value="Genomic_DNA"/>
</dbReference>
<protein>
    <submittedName>
        <fullName evidence="1">Uncharacterized protein</fullName>
    </submittedName>
</protein>
<accession>G0V1F2</accession>
<gene>
    <name evidence="1" type="ORF">TCIL3000_11_9310</name>
</gene>
<proteinExistence type="predicted"/>
<evidence type="ECO:0000313" key="1">
    <source>
        <dbReference type="EMBL" id="CCC95473.1"/>
    </source>
</evidence>